<protein>
    <submittedName>
        <fullName evidence="2">Uncharacterized protein</fullName>
    </submittedName>
</protein>
<evidence type="ECO:0000313" key="2">
    <source>
        <dbReference type="EMBL" id="MBK1629832.1"/>
    </source>
</evidence>
<dbReference type="RefSeq" id="WP_200234143.1">
    <property type="nucleotide sequence ID" value="NZ_NRRV01000005.1"/>
</dbReference>
<name>A0ABS1CDE1_9GAMM</name>
<reference evidence="2 3" key="1">
    <citation type="journal article" date="2020" name="Microorganisms">
        <title>Osmotic Adaptation and Compatible Solute Biosynthesis of Phototrophic Bacteria as Revealed from Genome Analyses.</title>
        <authorList>
            <person name="Imhoff J.F."/>
            <person name="Rahn T."/>
            <person name="Kunzel S."/>
            <person name="Keller A."/>
            <person name="Neulinger S.C."/>
        </authorList>
    </citation>
    <scope>NUCLEOTIDE SEQUENCE [LARGE SCALE GENOMIC DNA]</scope>
    <source>
        <strain evidence="2 3">DSM 6210</strain>
    </source>
</reference>
<gene>
    <name evidence="2" type="ORF">CKO31_03560</name>
</gene>
<keyword evidence="1" id="KW-0472">Membrane</keyword>
<evidence type="ECO:0000313" key="3">
    <source>
        <dbReference type="Proteomes" id="UP000748752"/>
    </source>
</evidence>
<feature type="transmembrane region" description="Helical" evidence="1">
    <location>
        <begin position="33"/>
        <end position="51"/>
    </location>
</feature>
<organism evidence="2 3">
    <name type="scientific">Thiohalocapsa halophila</name>
    <dbReference type="NCBI Taxonomy" id="69359"/>
    <lineage>
        <taxon>Bacteria</taxon>
        <taxon>Pseudomonadati</taxon>
        <taxon>Pseudomonadota</taxon>
        <taxon>Gammaproteobacteria</taxon>
        <taxon>Chromatiales</taxon>
        <taxon>Chromatiaceae</taxon>
        <taxon>Thiohalocapsa</taxon>
    </lineage>
</organism>
<dbReference type="EMBL" id="NRRV01000005">
    <property type="protein sequence ID" value="MBK1629832.1"/>
    <property type="molecule type" value="Genomic_DNA"/>
</dbReference>
<sequence length="101" mass="10099">MTDAIATCSNPALGGRLYHLRSGLARLDVEASGIRLIAIGLLVGLASLLILEPAAHRNTDTTTERVARIAPVGEVRVAANAPSTVAVGVSVPSGAASGNGS</sequence>
<keyword evidence="1" id="KW-1133">Transmembrane helix</keyword>
<comment type="caution">
    <text evidence="2">The sequence shown here is derived from an EMBL/GenBank/DDBJ whole genome shotgun (WGS) entry which is preliminary data.</text>
</comment>
<accession>A0ABS1CDE1</accession>
<keyword evidence="1" id="KW-0812">Transmembrane</keyword>
<dbReference type="Proteomes" id="UP000748752">
    <property type="component" value="Unassembled WGS sequence"/>
</dbReference>
<proteinExistence type="predicted"/>
<evidence type="ECO:0000256" key="1">
    <source>
        <dbReference type="SAM" id="Phobius"/>
    </source>
</evidence>
<keyword evidence="3" id="KW-1185">Reference proteome</keyword>